<dbReference type="Proteomes" id="UP001555786">
    <property type="component" value="Unassembled WGS sequence"/>
</dbReference>
<evidence type="ECO:0000313" key="3">
    <source>
        <dbReference type="Proteomes" id="UP001555786"/>
    </source>
</evidence>
<feature type="compositionally biased region" description="Basic and acidic residues" evidence="1">
    <location>
        <begin position="1"/>
        <end position="39"/>
    </location>
</feature>
<reference evidence="2 3" key="1">
    <citation type="submission" date="2024-07" db="EMBL/GenBank/DDBJ databases">
        <title>Description of Labrys sedimenti sp. nov., isolated from a diclofenac-degrading enrichment culture.</title>
        <authorList>
            <person name="Tancsics A."/>
            <person name="Csepanyi A."/>
        </authorList>
    </citation>
    <scope>NUCLEOTIDE SEQUENCE [LARGE SCALE GENOMIC DNA]</scope>
    <source>
        <strain evidence="2 3">LMG 23578</strain>
    </source>
</reference>
<dbReference type="RefSeq" id="WP_367625852.1">
    <property type="nucleotide sequence ID" value="NZ_JBFNQD010000011.1"/>
</dbReference>
<keyword evidence="3" id="KW-1185">Reference proteome</keyword>
<organism evidence="2 3">
    <name type="scientific">Labrys neptuniae</name>
    <dbReference type="NCBI Taxonomy" id="376174"/>
    <lineage>
        <taxon>Bacteria</taxon>
        <taxon>Pseudomonadati</taxon>
        <taxon>Pseudomonadota</taxon>
        <taxon>Alphaproteobacteria</taxon>
        <taxon>Hyphomicrobiales</taxon>
        <taxon>Xanthobacteraceae</taxon>
        <taxon>Labrys</taxon>
    </lineage>
</organism>
<sequence>MARQPKRTDRERDQPYTTEREEYRFDKVKPPTDPEERQAHSKPGGGIKRPPDKGPPPRRSDGPER</sequence>
<feature type="region of interest" description="Disordered" evidence="1">
    <location>
        <begin position="1"/>
        <end position="65"/>
    </location>
</feature>
<protein>
    <submittedName>
        <fullName evidence="2">Uncharacterized protein</fullName>
    </submittedName>
</protein>
<comment type="caution">
    <text evidence="2">The sequence shown here is derived from an EMBL/GenBank/DDBJ whole genome shotgun (WGS) entry which is preliminary data.</text>
</comment>
<dbReference type="EMBL" id="JBFNQD010000011">
    <property type="protein sequence ID" value="MEW9309020.1"/>
    <property type="molecule type" value="Genomic_DNA"/>
</dbReference>
<name>A0ABV3PTQ0_9HYPH</name>
<proteinExistence type="predicted"/>
<accession>A0ABV3PTQ0</accession>
<evidence type="ECO:0000256" key="1">
    <source>
        <dbReference type="SAM" id="MobiDB-lite"/>
    </source>
</evidence>
<evidence type="ECO:0000313" key="2">
    <source>
        <dbReference type="EMBL" id="MEW9309020.1"/>
    </source>
</evidence>
<gene>
    <name evidence="2" type="ORF">ABXS05_25955</name>
</gene>